<sequence>MLASFSKGYSTVVMHLCTQSSANLQQNNTACCISATVHGGGEGGANAGTPTDRRRVSCAHAPPLSAQR</sequence>
<proteinExistence type="predicted"/>
<accession>A0A811UT46</accession>
<gene>
    <name evidence="2" type="ORF">CCAP1982_LOCUS8636</name>
</gene>
<dbReference type="EMBL" id="CAJHJT010000012">
    <property type="protein sequence ID" value="CAD7000143.1"/>
    <property type="molecule type" value="Genomic_DNA"/>
</dbReference>
<comment type="caution">
    <text evidence="2">The sequence shown here is derived from an EMBL/GenBank/DDBJ whole genome shotgun (WGS) entry which is preliminary data.</text>
</comment>
<evidence type="ECO:0000313" key="2">
    <source>
        <dbReference type="EMBL" id="CAD7000143.1"/>
    </source>
</evidence>
<protein>
    <submittedName>
        <fullName evidence="2">(Mediterranean fruit fly) hypothetical protein</fullName>
    </submittedName>
</protein>
<organism evidence="2 3">
    <name type="scientific">Ceratitis capitata</name>
    <name type="common">Mediterranean fruit fly</name>
    <name type="synonym">Tephritis capitata</name>
    <dbReference type="NCBI Taxonomy" id="7213"/>
    <lineage>
        <taxon>Eukaryota</taxon>
        <taxon>Metazoa</taxon>
        <taxon>Ecdysozoa</taxon>
        <taxon>Arthropoda</taxon>
        <taxon>Hexapoda</taxon>
        <taxon>Insecta</taxon>
        <taxon>Pterygota</taxon>
        <taxon>Neoptera</taxon>
        <taxon>Endopterygota</taxon>
        <taxon>Diptera</taxon>
        <taxon>Brachycera</taxon>
        <taxon>Muscomorpha</taxon>
        <taxon>Tephritoidea</taxon>
        <taxon>Tephritidae</taxon>
        <taxon>Ceratitis</taxon>
        <taxon>Ceratitis</taxon>
    </lineage>
</organism>
<evidence type="ECO:0000313" key="3">
    <source>
        <dbReference type="Proteomes" id="UP000606786"/>
    </source>
</evidence>
<name>A0A811UT46_CERCA</name>
<keyword evidence="3" id="KW-1185">Reference proteome</keyword>
<dbReference type="Proteomes" id="UP000606786">
    <property type="component" value="Unassembled WGS sequence"/>
</dbReference>
<reference evidence="2" key="1">
    <citation type="submission" date="2020-11" db="EMBL/GenBank/DDBJ databases">
        <authorList>
            <person name="Whitehead M."/>
        </authorList>
    </citation>
    <scope>NUCLEOTIDE SEQUENCE</scope>
    <source>
        <strain evidence="2">EGII</strain>
    </source>
</reference>
<evidence type="ECO:0000256" key="1">
    <source>
        <dbReference type="SAM" id="MobiDB-lite"/>
    </source>
</evidence>
<dbReference type="AlphaFoldDB" id="A0A811UT46"/>
<feature type="non-terminal residue" evidence="2">
    <location>
        <position position="68"/>
    </location>
</feature>
<feature type="region of interest" description="Disordered" evidence="1">
    <location>
        <begin position="42"/>
        <end position="68"/>
    </location>
</feature>